<feature type="domain" description="BIG2" evidence="2">
    <location>
        <begin position="139"/>
        <end position="219"/>
    </location>
</feature>
<feature type="transmembrane region" description="Helical" evidence="1">
    <location>
        <begin position="25"/>
        <end position="43"/>
    </location>
</feature>
<evidence type="ECO:0000256" key="1">
    <source>
        <dbReference type="SAM" id="Phobius"/>
    </source>
</evidence>
<evidence type="ECO:0000259" key="2">
    <source>
        <dbReference type="SMART" id="SM00635"/>
    </source>
</evidence>
<sequence length="453" mass="50887">MQERLQEHILHLRRFSMFSKNTSTTYKYFFMFVFFSLFLWQSFTIKSEASEIITDPAISMTVGDTKNLYFFHGDSASAYFSSNPDIASVTTGGVLNANDVGSAEIIYSVHGVFHQRKINVADIENPSFSTTQTENLILPDNALTTTDSVLFMQKKDSYTIQFSSSSQALATRYKGLLIWKSDKPNIVRVDSNGKVTALKKGSATITCSLGNVSCHTYVNVITDSYTGKATDFSMLTATGKQRTYRLFKQNAHNYPRYDSYLAWHGCATCSLATVLGAYNDNYSGILPSSVIDGVEKQFTSNKDWTREHVNRSLRGQMPLSLYGISSILKSSGVDNNYVRTYTDSEAKDDIISHLKTGNSIIFEVRQKNSRTGKRTKRWTNSYHTMVLLGVLTNGKVLLCDSVDRSWYNGGQRLKIVDLSDIMEYMFPCTSFSESMYYNGASSDGGYIKIYEIS</sequence>
<comment type="caution">
    <text evidence="3">The sequence shown here is derived from an EMBL/GenBank/DDBJ whole genome shotgun (WGS) entry which is preliminary data.</text>
</comment>
<keyword evidence="4" id="KW-1185">Reference proteome</keyword>
<dbReference type="InterPro" id="IPR008964">
    <property type="entry name" value="Invasin/intimin_cell_adhesion"/>
</dbReference>
<feature type="domain" description="BIG2" evidence="2">
    <location>
        <begin position="48"/>
        <end position="119"/>
    </location>
</feature>
<dbReference type="EMBL" id="QSID01000008">
    <property type="protein sequence ID" value="RHC64800.1"/>
    <property type="molecule type" value="Genomic_DNA"/>
</dbReference>
<dbReference type="Gene3D" id="2.60.40.1080">
    <property type="match status" value="1"/>
</dbReference>
<keyword evidence="1" id="KW-1133">Transmembrane helix</keyword>
<organism evidence="3 4">
    <name type="scientific">Anaerobutyricum hallii</name>
    <dbReference type="NCBI Taxonomy" id="39488"/>
    <lineage>
        <taxon>Bacteria</taxon>
        <taxon>Bacillati</taxon>
        <taxon>Bacillota</taxon>
        <taxon>Clostridia</taxon>
        <taxon>Lachnospirales</taxon>
        <taxon>Lachnospiraceae</taxon>
        <taxon>Anaerobutyricum</taxon>
    </lineage>
</organism>
<keyword evidence="1" id="KW-0472">Membrane</keyword>
<dbReference type="InterPro" id="IPR054604">
    <property type="entry name" value="SbsC_Big-like"/>
</dbReference>
<dbReference type="SMART" id="SM00635">
    <property type="entry name" value="BID_2"/>
    <property type="match status" value="2"/>
</dbReference>
<name>A0A414B5H5_9FIRM</name>
<dbReference type="SUPFAM" id="SSF49373">
    <property type="entry name" value="Invasin/intimin cell-adhesion fragments"/>
    <property type="match status" value="2"/>
</dbReference>
<dbReference type="Gene3D" id="3.90.70.10">
    <property type="entry name" value="Cysteine proteinases"/>
    <property type="match status" value="1"/>
</dbReference>
<protein>
    <recommendedName>
        <fullName evidence="2">BIG2 domain-containing protein</fullName>
    </recommendedName>
</protein>
<reference evidence="3 4" key="1">
    <citation type="submission" date="2018-08" db="EMBL/GenBank/DDBJ databases">
        <title>A genome reference for cultivated species of the human gut microbiota.</title>
        <authorList>
            <person name="Zou Y."/>
            <person name="Xue W."/>
            <person name="Luo G."/>
        </authorList>
    </citation>
    <scope>NUCLEOTIDE SEQUENCE [LARGE SCALE GENOMIC DNA]</scope>
    <source>
        <strain evidence="3 4">AM34-3LB</strain>
    </source>
</reference>
<dbReference type="Proteomes" id="UP000284621">
    <property type="component" value="Unassembled WGS sequence"/>
</dbReference>
<dbReference type="InterPro" id="IPR003343">
    <property type="entry name" value="Big_2"/>
</dbReference>
<evidence type="ECO:0000313" key="3">
    <source>
        <dbReference type="EMBL" id="RHC64800.1"/>
    </source>
</evidence>
<proteinExistence type="predicted"/>
<accession>A0A414B5H5</accession>
<evidence type="ECO:0000313" key="4">
    <source>
        <dbReference type="Proteomes" id="UP000284621"/>
    </source>
</evidence>
<keyword evidence="1" id="KW-0812">Transmembrane</keyword>
<dbReference type="Pfam" id="PF22359">
    <property type="entry name" value="Big-like"/>
    <property type="match status" value="1"/>
</dbReference>
<dbReference type="AlphaFoldDB" id="A0A414B5H5"/>
<gene>
    <name evidence="3" type="ORF">DW833_07895</name>
</gene>